<dbReference type="InterPro" id="IPR005149">
    <property type="entry name" value="Tscrpt_reg_PadR_N"/>
</dbReference>
<keyword evidence="2" id="KW-1185">Reference proteome</keyword>
<accession>A0A0J5SJX3</accession>
<dbReference type="PANTHER" id="PTHR33169">
    <property type="entry name" value="PADR-FAMILY TRANSCRIPTIONAL REGULATOR"/>
    <property type="match status" value="1"/>
</dbReference>
<evidence type="ECO:0000313" key="2">
    <source>
        <dbReference type="Proteomes" id="UP000037405"/>
    </source>
</evidence>
<keyword evidence="1" id="KW-0238">DNA-binding</keyword>
<dbReference type="PANTHER" id="PTHR33169:SF14">
    <property type="entry name" value="TRANSCRIPTIONAL REGULATOR RV3488"/>
    <property type="match status" value="1"/>
</dbReference>
<organism evidence="1 2">
    <name type="scientific">Rossellomorea marisflavi</name>
    <dbReference type="NCBI Taxonomy" id="189381"/>
    <lineage>
        <taxon>Bacteria</taxon>
        <taxon>Bacillati</taxon>
        <taxon>Bacillota</taxon>
        <taxon>Bacilli</taxon>
        <taxon>Bacillales</taxon>
        <taxon>Bacillaceae</taxon>
        <taxon>Rossellomorea</taxon>
    </lineage>
</organism>
<comment type="caution">
    <text evidence="1">The sequence shown here is derived from an EMBL/GenBank/DDBJ whole genome shotgun (WGS) entry which is preliminary data.</text>
</comment>
<dbReference type="InterPro" id="IPR052509">
    <property type="entry name" value="Metal_resp_DNA-bind_regulator"/>
</dbReference>
<name>A0A0J5SJX3_9BACI</name>
<dbReference type="AlphaFoldDB" id="A0A0J5SJX3"/>
<dbReference type="OrthoDB" id="9808017at2"/>
<reference evidence="2" key="1">
    <citation type="submission" date="2015-07" db="EMBL/GenBank/DDBJ databases">
        <title>Fjat-14235 jcm11544.</title>
        <authorList>
            <person name="Liu B."/>
            <person name="Wang J."/>
            <person name="Zhu Y."/>
            <person name="Liu G."/>
            <person name="Chen Q."/>
            <person name="Chen Z."/>
            <person name="Lan J."/>
            <person name="Che J."/>
            <person name="Ge C."/>
            <person name="Shi H."/>
            <person name="Pan Z."/>
            <person name="Liu X."/>
        </authorList>
    </citation>
    <scope>NUCLEOTIDE SEQUENCE [LARGE SCALE GENOMIC DNA]</scope>
    <source>
        <strain evidence="2">JCM 11544</strain>
    </source>
</reference>
<dbReference type="Gene3D" id="1.10.10.10">
    <property type="entry name" value="Winged helix-like DNA-binding domain superfamily/Winged helix DNA-binding domain"/>
    <property type="match status" value="1"/>
</dbReference>
<dbReference type="EMBL" id="LGUE01000004">
    <property type="protein sequence ID" value="KON84995.1"/>
    <property type="molecule type" value="Genomic_DNA"/>
</dbReference>
<dbReference type="InterPro" id="IPR036388">
    <property type="entry name" value="WH-like_DNA-bd_sf"/>
</dbReference>
<protein>
    <submittedName>
        <fullName evidence="1">DNA-binding protein</fullName>
    </submittedName>
</protein>
<dbReference type="InterPro" id="IPR036390">
    <property type="entry name" value="WH_DNA-bd_sf"/>
</dbReference>
<gene>
    <name evidence="1" type="ORF">AF331_13440</name>
</gene>
<dbReference type="SUPFAM" id="SSF46785">
    <property type="entry name" value="Winged helix' DNA-binding domain"/>
    <property type="match status" value="1"/>
</dbReference>
<dbReference type="PATRIC" id="fig|189381.11.peg.2434"/>
<evidence type="ECO:0000313" key="1">
    <source>
        <dbReference type="EMBL" id="KON84995.1"/>
    </source>
</evidence>
<dbReference type="RefSeq" id="WP_048005562.1">
    <property type="nucleotide sequence ID" value="NZ_BSED01000066.1"/>
</dbReference>
<dbReference type="Pfam" id="PF03551">
    <property type="entry name" value="PadR"/>
    <property type="match status" value="1"/>
</dbReference>
<sequence>MKVNKELVKGSTSTLILSLLNDRPMYGYELIKVMEERSNGIFSLKEGTLYPLLHSLEEQGVIEAYWGQGDTGRKRKYYRITKSGQAFMVEKKEEWSTFKGAVDDILGWERVSWE</sequence>
<dbReference type="GO" id="GO:0003677">
    <property type="term" value="F:DNA binding"/>
    <property type="evidence" value="ECO:0007669"/>
    <property type="project" value="UniProtKB-KW"/>
</dbReference>
<dbReference type="Proteomes" id="UP000037405">
    <property type="component" value="Unassembled WGS sequence"/>
</dbReference>
<proteinExistence type="predicted"/>